<sequence>MGGQVDLAINVFGAQAVEFALGDADKQGYGLKVLMSLLWLGVGAAAYVWYENKQQLALYGAVGVALLAVALSSISGSAIVQESVLVTPSLGVQLAKRRRNGTTAVRFVDRSEIRAVVVNEAIVFNDVVYYIALMTEKDDNMVLVFEHFRPRVAILQQVFQHMQTTLFPEDAEKMRLPEFA</sequence>
<evidence type="ECO:0000256" key="1">
    <source>
        <dbReference type="ARBA" id="ARBA00004687"/>
    </source>
</evidence>
<organism evidence="5 6">
    <name type="scientific">Pythium oligandrum</name>
    <name type="common">Mycoparasitic fungus</name>
    <dbReference type="NCBI Taxonomy" id="41045"/>
    <lineage>
        <taxon>Eukaryota</taxon>
        <taxon>Sar</taxon>
        <taxon>Stramenopiles</taxon>
        <taxon>Oomycota</taxon>
        <taxon>Peronosporomycetes</taxon>
        <taxon>Pythiales</taxon>
        <taxon>Pythiaceae</taxon>
        <taxon>Pythium</taxon>
    </lineage>
</organism>
<keyword evidence="6" id="KW-1185">Reference proteome</keyword>
<keyword evidence="3" id="KW-0472">Membrane</keyword>
<dbReference type="GO" id="GO:0000506">
    <property type="term" value="C:glycosylphosphatidylinositol-N-acetylglucosaminyltransferase (GPI-GnT) complex"/>
    <property type="evidence" value="ECO:0007669"/>
    <property type="project" value="InterPro"/>
</dbReference>
<evidence type="ECO:0000256" key="3">
    <source>
        <dbReference type="SAM" id="Phobius"/>
    </source>
</evidence>
<proteinExistence type="inferred from homology"/>
<feature type="transmembrane region" description="Helical" evidence="3">
    <location>
        <begin position="56"/>
        <end position="80"/>
    </location>
</feature>
<dbReference type="InterPro" id="IPR044215">
    <property type="entry name" value="PIG-H"/>
</dbReference>
<dbReference type="Proteomes" id="UP000794436">
    <property type="component" value="Unassembled WGS sequence"/>
</dbReference>
<dbReference type="EMBL" id="SPLM01000074">
    <property type="protein sequence ID" value="TMW62172.1"/>
    <property type="molecule type" value="Genomic_DNA"/>
</dbReference>
<dbReference type="OrthoDB" id="6256716at2759"/>
<comment type="pathway">
    <text evidence="1">Glycolipid biosynthesis; glycosylphosphatidylinositol-anchor biosynthesis.</text>
</comment>
<keyword evidence="3" id="KW-1133">Transmembrane helix</keyword>
<dbReference type="Pfam" id="PF10181">
    <property type="entry name" value="PIG-H"/>
    <property type="match status" value="1"/>
</dbReference>
<evidence type="ECO:0000256" key="2">
    <source>
        <dbReference type="ARBA" id="ARBA00009610"/>
    </source>
</evidence>
<gene>
    <name evidence="5" type="ORF">Poli38472_009665</name>
</gene>
<evidence type="ECO:0000259" key="4">
    <source>
        <dbReference type="Pfam" id="PF10181"/>
    </source>
</evidence>
<evidence type="ECO:0000313" key="6">
    <source>
        <dbReference type="Proteomes" id="UP000794436"/>
    </source>
</evidence>
<dbReference type="PANTHER" id="PTHR15231:SF1">
    <property type="entry name" value="PHOSPHATIDYLINOSITOL N-ACETYLGLUCOSAMINYLTRANSFERASE SUBUNIT H"/>
    <property type="match status" value="1"/>
</dbReference>
<protein>
    <recommendedName>
        <fullName evidence="4">Phosphatidylinositol N-acetylglucosaminyltransferase subunit H conserved domain-containing protein</fullName>
    </recommendedName>
</protein>
<comment type="caution">
    <text evidence="5">The sequence shown here is derived from an EMBL/GenBank/DDBJ whole genome shotgun (WGS) entry which is preliminary data.</text>
</comment>
<evidence type="ECO:0000313" key="5">
    <source>
        <dbReference type="EMBL" id="TMW62172.1"/>
    </source>
</evidence>
<feature type="domain" description="Phosphatidylinositol N-acetylglucosaminyltransferase subunit H conserved" evidence="4">
    <location>
        <begin position="83"/>
        <end position="146"/>
    </location>
</feature>
<accession>A0A8K1CHD7</accession>
<keyword evidence="3" id="KW-0812">Transmembrane</keyword>
<dbReference type="AlphaFoldDB" id="A0A8K1CHD7"/>
<name>A0A8K1CHD7_PYTOL</name>
<comment type="similarity">
    <text evidence="2">Belongs to the PIGH family.</text>
</comment>
<dbReference type="InterPro" id="IPR019328">
    <property type="entry name" value="PIGH-H_dom"/>
</dbReference>
<reference evidence="5" key="1">
    <citation type="submission" date="2019-03" db="EMBL/GenBank/DDBJ databases">
        <title>Long read genome sequence of the mycoparasitic Pythium oligandrum ATCC 38472 isolated from sugarbeet rhizosphere.</title>
        <authorList>
            <person name="Gaulin E."/>
        </authorList>
    </citation>
    <scope>NUCLEOTIDE SEQUENCE</scope>
    <source>
        <strain evidence="5">ATCC 38472_TT</strain>
    </source>
</reference>
<dbReference type="PANTHER" id="PTHR15231">
    <property type="entry name" value="PHOSPHATIDYLINOSITOL N-ACETYLGLUCOSAMINYLTRANSFERASE SUBUNIT H"/>
    <property type="match status" value="1"/>
</dbReference>
<feature type="transmembrane region" description="Helical" evidence="3">
    <location>
        <begin position="29"/>
        <end position="49"/>
    </location>
</feature>
<dbReference type="GO" id="GO:0006506">
    <property type="term" value="P:GPI anchor biosynthetic process"/>
    <property type="evidence" value="ECO:0007669"/>
    <property type="project" value="UniProtKB-UniPathway"/>
</dbReference>
<dbReference type="UniPathway" id="UPA00196"/>